<reference evidence="1 2" key="1">
    <citation type="submission" date="2018-06" db="EMBL/GenBank/DDBJ databases">
        <authorList>
            <consortium name="Pathogen Informatics"/>
            <person name="Doyle S."/>
        </authorList>
    </citation>
    <scope>NUCLEOTIDE SEQUENCE [LARGE SCALE GENOMIC DNA]</scope>
    <source>
        <strain evidence="1 2">NCTC11621</strain>
    </source>
</reference>
<dbReference type="AlphaFoldDB" id="A0A379ES38"/>
<evidence type="ECO:0000313" key="2">
    <source>
        <dbReference type="Proteomes" id="UP000254704"/>
    </source>
</evidence>
<dbReference type="EMBL" id="UGTV01000008">
    <property type="protein sequence ID" value="SUC03858.1"/>
    <property type="molecule type" value="Genomic_DNA"/>
</dbReference>
<gene>
    <name evidence="1" type="primary">nadR_6</name>
    <name evidence="1" type="ORF">NCTC11621_00107</name>
</gene>
<protein>
    <submittedName>
        <fullName evidence="1">Transcriptional regulator NadR</fullName>
    </submittedName>
</protein>
<organism evidence="1 2">
    <name type="scientific">Pasteurella canis</name>
    <dbReference type="NCBI Taxonomy" id="753"/>
    <lineage>
        <taxon>Bacteria</taxon>
        <taxon>Pseudomonadati</taxon>
        <taxon>Pseudomonadota</taxon>
        <taxon>Gammaproteobacteria</taxon>
        <taxon>Pasteurellales</taxon>
        <taxon>Pasteurellaceae</taxon>
        <taxon>Pasteurella</taxon>
    </lineage>
</organism>
<evidence type="ECO:0000313" key="1">
    <source>
        <dbReference type="EMBL" id="SUC03858.1"/>
    </source>
</evidence>
<dbReference type="Proteomes" id="UP000254704">
    <property type="component" value="Unassembled WGS sequence"/>
</dbReference>
<dbReference type="PANTHER" id="PTHR37512">
    <property type="entry name" value="TRIFUNCTIONAL NAD BIOSYNTHESIS/REGULATOR PROTEIN NADR"/>
    <property type="match status" value="1"/>
</dbReference>
<dbReference type="PANTHER" id="PTHR37512:SF1">
    <property type="entry name" value="NADR_TTD14 AAA DOMAIN-CONTAINING PROTEIN"/>
    <property type="match status" value="1"/>
</dbReference>
<proteinExistence type="predicted"/>
<accession>A0A379ES38</accession>
<dbReference type="InterPro" id="IPR027417">
    <property type="entry name" value="P-loop_NTPase"/>
</dbReference>
<name>A0A379ES38_9PAST</name>
<sequence length="89" mass="10587">MLLFCSIIIQNGVNDGLRSLGNQKQRQRFQLLLKKLLDKYNVPYIEIESPSYLERYNQVKKIVEKILNEEELPLHTNEHNIQSIFEEEV</sequence>
<dbReference type="InterPro" id="IPR052735">
    <property type="entry name" value="NAD_biosynth-regulator"/>
</dbReference>
<dbReference type="Gene3D" id="3.40.50.300">
    <property type="entry name" value="P-loop containing nucleotide triphosphate hydrolases"/>
    <property type="match status" value="1"/>
</dbReference>